<evidence type="ECO:0000256" key="8">
    <source>
        <dbReference type="SAM" id="Phobius"/>
    </source>
</evidence>
<proteinExistence type="predicted"/>
<evidence type="ECO:0000256" key="4">
    <source>
        <dbReference type="ARBA" id="ARBA00022824"/>
    </source>
</evidence>
<feature type="transmembrane region" description="Helical" evidence="8">
    <location>
        <begin position="106"/>
        <end position="125"/>
    </location>
</feature>
<dbReference type="Pfam" id="PF10261">
    <property type="entry name" value="FIT"/>
    <property type="match status" value="1"/>
</dbReference>
<dbReference type="OrthoDB" id="5579088at2759"/>
<organism evidence="9 10">
    <name type="scientific">Hanseniaspora uvarum</name>
    <name type="common">Yeast</name>
    <name type="synonym">Kloeckera apiculata</name>
    <dbReference type="NCBI Taxonomy" id="29833"/>
    <lineage>
        <taxon>Eukaryota</taxon>
        <taxon>Fungi</taxon>
        <taxon>Dikarya</taxon>
        <taxon>Ascomycota</taxon>
        <taxon>Saccharomycotina</taxon>
        <taxon>Saccharomycetes</taxon>
        <taxon>Saccharomycodales</taxon>
        <taxon>Saccharomycodaceae</taxon>
        <taxon>Hanseniaspora</taxon>
    </lineage>
</organism>
<comment type="caution">
    <text evidence="9">The sequence shown here is derived from an EMBL/GenBank/DDBJ whole genome shotgun (WGS) entry which is preliminary data.</text>
</comment>
<feature type="transmembrane region" description="Helical" evidence="8">
    <location>
        <begin position="145"/>
        <end position="166"/>
    </location>
</feature>
<evidence type="ECO:0000256" key="7">
    <source>
        <dbReference type="ARBA" id="ARBA00023136"/>
    </source>
</evidence>
<dbReference type="AlphaFoldDB" id="A0A1E5RR38"/>
<dbReference type="GO" id="GO:0010945">
    <property type="term" value="F:coenzyme A diphosphatase activity"/>
    <property type="evidence" value="ECO:0007669"/>
    <property type="project" value="InterPro"/>
</dbReference>
<dbReference type="GO" id="GO:0019915">
    <property type="term" value="P:lipid storage"/>
    <property type="evidence" value="ECO:0007669"/>
    <property type="project" value="InterPro"/>
</dbReference>
<evidence type="ECO:0000256" key="2">
    <source>
        <dbReference type="ARBA" id="ARBA00022692"/>
    </source>
</evidence>
<protein>
    <recommendedName>
        <fullName evidence="11">FIT family protein YFT2</fullName>
    </recommendedName>
</protein>
<sequence length="194" mass="22294">MNVLFIKKGLIWIIPLILINKFNSNYTSPGIFTRLFKVLAVWYVTVISILPFTNLSSITDILFYYSGGTCLYDKFDDEIISKPIINVKSLGQCKRLKGQWVNGHDLSGHLFFLSLMCWVVGMEVFEVNGKSYNKGVKFGSVIKKITNFISVVLLGIYGYNIIITILNEFHQYSEIVTGFSWGYLSGYWIYKEYL</sequence>
<accession>A0A1E5RR38</accession>
<keyword evidence="2 8" id="KW-0812">Transmembrane</keyword>
<reference evidence="10" key="1">
    <citation type="journal article" date="2016" name="Genome Announc.">
        <title>Genome sequences of three species of Hanseniaspora isolated from spontaneous wine fermentations.</title>
        <authorList>
            <person name="Sternes P.R."/>
            <person name="Lee D."/>
            <person name="Kutyna D.R."/>
            <person name="Borneman A.R."/>
        </authorList>
    </citation>
    <scope>NUCLEOTIDE SEQUENCE [LARGE SCALE GENOMIC DNA]</scope>
    <source>
        <strain evidence="10">AWRI3580</strain>
    </source>
</reference>
<dbReference type="PANTHER" id="PTHR23129:SF0">
    <property type="entry name" value="ACYL-COENZYME A DIPHOSPHATASE FITM2"/>
    <property type="match status" value="1"/>
</dbReference>
<dbReference type="GO" id="GO:0008654">
    <property type="term" value="P:phospholipid biosynthetic process"/>
    <property type="evidence" value="ECO:0007669"/>
    <property type="project" value="TreeGrafter"/>
</dbReference>
<evidence type="ECO:0008006" key="11">
    <source>
        <dbReference type="Google" id="ProtNLM"/>
    </source>
</evidence>
<dbReference type="PANTHER" id="PTHR23129">
    <property type="entry name" value="ACYL-COENZYME A DIPHOSPHATASE FITM2"/>
    <property type="match status" value="1"/>
</dbReference>
<gene>
    <name evidence="9" type="ORF">AWRI3580_g2274</name>
</gene>
<dbReference type="STRING" id="29833.A0A1E5RR38"/>
<keyword evidence="4" id="KW-0256">Endoplasmic reticulum</keyword>
<dbReference type="Proteomes" id="UP000095358">
    <property type="component" value="Unassembled WGS sequence"/>
</dbReference>
<feature type="transmembrane region" description="Helical" evidence="8">
    <location>
        <begin position="6"/>
        <end position="23"/>
    </location>
</feature>
<feature type="transmembrane region" description="Helical" evidence="8">
    <location>
        <begin position="35"/>
        <end position="53"/>
    </location>
</feature>
<evidence type="ECO:0000313" key="10">
    <source>
        <dbReference type="Proteomes" id="UP000095358"/>
    </source>
</evidence>
<dbReference type="EMBL" id="LPNN01000004">
    <property type="protein sequence ID" value="OEJ89362.1"/>
    <property type="molecule type" value="Genomic_DNA"/>
</dbReference>
<keyword evidence="6" id="KW-0443">Lipid metabolism</keyword>
<name>A0A1E5RR38_HANUV</name>
<evidence type="ECO:0000313" key="9">
    <source>
        <dbReference type="EMBL" id="OEJ89362.1"/>
    </source>
</evidence>
<keyword evidence="3" id="KW-0378">Hydrolase</keyword>
<dbReference type="InterPro" id="IPR019388">
    <property type="entry name" value="FIT"/>
</dbReference>
<evidence type="ECO:0000256" key="6">
    <source>
        <dbReference type="ARBA" id="ARBA00023098"/>
    </source>
</evidence>
<evidence type="ECO:0000256" key="1">
    <source>
        <dbReference type="ARBA" id="ARBA00004477"/>
    </source>
</evidence>
<dbReference type="GO" id="GO:0005789">
    <property type="term" value="C:endoplasmic reticulum membrane"/>
    <property type="evidence" value="ECO:0007669"/>
    <property type="project" value="UniProtKB-SubCell"/>
</dbReference>
<keyword evidence="5 8" id="KW-1133">Transmembrane helix</keyword>
<dbReference type="VEuPathDB" id="FungiDB:AWRI3580_g2274"/>
<comment type="subcellular location">
    <subcellularLocation>
        <location evidence="1">Endoplasmic reticulum membrane</location>
        <topology evidence="1">Multi-pass membrane protein</topology>
    </subcellularLocation>
</comment>
<evidence type="ECO:0000256" key="5">
    <source>
        <dbReference type="ARBA" id="ARBA00022989"/>
    </source>
</evidence>
<dbReference type="GO" id="GO:0034389">
    <property type="term" value="P:lipid droplet organization"/>
    <property type="evidence" value="ECO:0007669"/>
    <property type="project" value="TreeGrafter"/>
</dbReference>
<keyword evidence="7 8" id="KW-0472">Membrane</keyword>
<evidence type="ECO:0000256" key="3">
    <source>
        <dbReference type="ARBA" id="ARBA00022801"/>
    </source>
</evidence>
<keyword evidence="10" id="KW-1185">Reference proteome</keyword>